<feature type="chain" id="PRO_5046591118" description="Secreted protein" evidence="1">
    <location>
        <begin position="23"/>
        <end position="81"/>
    </location>
</feature>
<sequence length="81" mass="8543">MSSLKFAVVAVEANLVVTVAAGLEKGVYCVSAATAAGANNIRSIRCSLSCGLGQSSGRYRYLDRDRGWDSKSLGRCWVGLV</sequence>
<gene>
    <name evidence="2" type="ORF">PIB30_026484</name>
</gene>
<keyword evidence="1" id="KW-0732">Signal</keyword>
<protein>
    <recommendedName>
        <fullName evidence="4">Secreted protein</fullName>
    </recommendedName>
</protein>
<reference evidence="2 3" key="1">
    <citation type="journal article" date="2023" name="Plants (Basel)">
        <title>Bridging the Gap: Combining Genomics and Transcriptomics Approaches to Understand Stylosanthes scabra, an Orphan Legume from the Brazilian Caatinga.</title>
        <authorList>
            <person name="Ferreira-Neto J.R.C."/>
            <person name="da Silva M.D."/>
            <person name="Binneck E."/>
            <person name="de Melo N.F."/>
            <person name="da Silva R.H."/>
            <person name="de Melo A.L.T.M."/>
            <person name="Pandolfi V."/>
            <person name="Bustamante F.O."/>
            <person name="Brasileiro-Vidal A.C."/>
            <person name="Benko-Iseppon A.M."/>
        </authorList>
    </citation>
    <scope>NUCLEOTIDE SEQUENCE [LARGE SCALE GENOMIC DNA]</scope>
    <source>
        <tissue evidence="2">Leaves</tissue>
    </source>
</reference>
<proteinExistence type="predicted"/>
<evidence type="ECO:0000313" key="3">
    <source>
        <dbReference type="Proteomes" id="UP001341840"/>
    </source>
</evidence>
<feature type="signal peptide" evidence="1">
    <location>
        <begin position="1"/>
        <end position="22"/>
    </location>
</feature>
<evidence type="ECO:0008006" key="4">
    <source>
        <dbReference type="Google" id="ProtNLM"/>
    </source>
</evidence>
<organism evidence="2 3">
    <name type="scientific">Stylosanthes scabra</name>
    <dbReference type="NCBI Taxonomy" id="79078"/>
    <lineage>
        <taxon>Eukaryota</taxon>
        <taxon>Viridiplantae</taxon>
        <taxon>Streptophyta</taxon>
        <taxon>Embryophyta</taxon>
        <taxon>Tracheophyta</taxon>
        <taxon>Spermatophyta</taxon>
        <taxon>Magnoliopsida</taxon>
        <taxon>eudicotyledons</taxon>
        <taxon>Gunneridae</taxon>
        <taxon>Pentapetalae</taxon>
        <taxon>rosids</taxon>
        <taxon>fabids</taxon>
        <taxon>Fabales</taxon>
        <taxon>Fabaceae</taxon>
        <taxon>Papilionoideae</taxon>
        <taxon>50 kb inversion clade</taxon>
        <taxon>dalbergioids sensu lato</taxon>
        <taxon>Dalbergieae</taxon>
        <taxon>Pterocarpus clade</taxon>
        <taxon>Stylosanthes</taxon>
    </lineage>
</organism>
<name>A0ABU6XC36_9FABA</name>
<dbReference type="EMBL" id="JASCZI010211548">
    <property type="protein sequence ID" value="MED6194223.1"/>
    <property type="molecule type" value="Genomic_DNA"/>
</dbReference>
<dbReference type="Proteomes" id="UP001341840">
    <property type="component" value="Unassembled WGS sequence"/>
</dbReference>
<comment type="caution">
    <text evidence="2">The sequence shown here is derived from an EMBL/GenBank/DDBJ whole genome shotgun (WGS) entry which is preliminary data.</text>
</comment>
<evidence type="ECO:0000256" key="1">
    <source>
        <dbReference type="SAM" id="SignalP"/>
    </source>
</evidence>
<evidence type="ECO:0000313" key="2">
    <source>
        <dbReference type="EMBL" id="MED6194223.1"/>
    </source>
</evidence>
<accession>A0ABU6XC36</accession>
<keyword evidence="3" id="KW-1185">Reference proteome</keyword>